<accession>A0A5B7IYA8</accession>
<comment type="caution">
    <text evidence="1">The sequence shown here is derived from an EMBL/GenBank/DDBJ whole genome shotgun (WGS) entry which is preliminary data.</text>
</comment>
<evidence type="ECO:0000313" key="1">
    <source>
        <dbReference type="EMBL" id="MPC86646.1"/>
    </source>
</evidence>
<dbReference type="AlphaFoldDB" id="A0A5B7IYA8"/>
<protein>
    <submittedName>
        <fullName evidence="1">Uncharacterized protein</fullName>
    </submittedName>
</protein>
<evidence type="ECO:0000313" key="2">
    <source>
        <dbReference type="Proteomes" id="UP000324222"/>
    </source>
</evidence>
<dbReference type="EMBL" id="VSRR010072083">
    <property type="protein sequence ID" value="MPC86646.1"/>
    <property type="molecule type" value="Genomic_DNA"/>
</dbReference>
<keyword evidence="2" id="KW-1185">Reference proteome</keyword>
<reference evidence="1 2" key="1">
    <citation type="submission" date="2019-05" db="EMBL/GenBank/DDBJ databases">
        <title>Another draft genome of Portunus trituberculatus and its Hox gene families provides insights of decapod evolution.</title>
        <authorList>
            <person name="Jeong J.-H."/>
            <person name="Song I."/>
            <person name="Kim S."/>
            <person name="Choi T."/>
            <person name="Kim D."/>
            <person name="Ryu S."/>
            <person name="Kim W."/>
        </authorList>
    </citation>
    <scope>NUCLEOTIDE SEQUENCE [LARGE SCALE GENOMIC DNA]</scope>
    <source>
        <tissue evidence="1">Muscle</tissue>
    </source>
</reference>
<dbReference type="Proteomes" id="UP000324222">
    <property type="component" value="Unassembled WGS sequence"/>
</dbReference>
<proteinExistence type="predicted"/>
<sequence>MDHQVHAWRFEYKLGGPLVAARRTMRLPERSVKVLFSHFVCASLCSASVGMNSGDLLPTWPLPVQQVVLVGIRTKVVAAKTNVGEGNGWKNGSYIRYIMSY</sequence>
<organism evidence="1 2">
    <name type="scientific">Portunus trituberculatus</name>
    <name type="common">Swimming crab</name>
    <name type="synonym">Neptunus trituberculatus</name>
    <dbReference type="NCBI Taxonomy" id="210409"/>
    <lineage>
        <taxon>Eukaryota</taxon>
        <taxon>Metazoa</taxon>
        <taxon>Ecdysozoa</taxon>
        <taxon>Arthropoda</taxon>
        <taxon>Crustacea</taxon>
        <taxon>Multicrustacea</taxon>
        <taxon>Malacostraca</taxon>
        <taxon>Eumalacostraca</taxon>
        <taxon>Eucarida</taxon>
        <taxon>Decapoda</taxon>
        <taxon>Pleocyemata</taxon>
        <taxon>Brachyura</taxon>
        <taxon>Eubrachyura</taxon>
        <taxon>Portunoidea</taxon>
        <taxon>Portunidae</taxon>
        <taxon>Portuninae</taxon>
        <taxon>Portunus</taxon>
    </lineage>
</organism>
<gene>
    <name evidence="1" type="ORF">E2C01_081481</name>
</gene>
<name>A0A5B7IYA8_PORTR</name>